<feature type="region of interest" description="Disordered" evidence="1">
    <location>
        <begin position="48"/>
        <end position="124"/>
    </location>
</feature>
<feature type="compositionally biased region" description="Low complexity" evidence="1">
    <location>
        <begin position="50"/>
        <end position="77"/>
    </location>
</feature>
<feature type="compositionally biased region" description="Polar residues" evidence="1">
    <location>
        <begin position="84"/>
        <end position="108"/>
    </location>
</feature>
<evidence type="ECO:0000313" key="2">
    <source>
        <dbReference type="EMBL" id="KAF4461637.1"/>
    </source>
</evidence>
<dbReference type="OrthoDB" id="5344482at2759"/>
<dbReference type="EMBL" id="JAADYS010001680">
    <property type="protein sequence ID" value="KAF4461637.1"/>
    <property type="molecule type" value="Genomic_DNA"/>
</dbReference>
<gene>
    <name evidence="2" type="ORF">FALBO_11566</name>
</gene>
<accession>A0A8H4L4T6</accession>
<organism evidence="2 3">
    <name type="scientific">Fusarium albosuccineum</name>
    <dbReference type="NCBI Taxonomy" id="1237068"/>
    <lineage>
        <taxon>Eukaryota</taxon>
        <taxon>Fungi</taxon>
        <taxon>Dikarya</taxon>
        <taxon>Ascomycota</taxon>
        <taxon>Pezizomycotina</taxon>
        <taxon>Sordariomycetes</taxon>
        <taxon>Hypocreomycetidae</taxon>
        <taxon>Hypocreales</taxon>
        <taxon>Nectriaceae</taxon>
        <taxon>Fusarium</taxon>
        <taxon>Fusarium decemcellulare species complex</taxon>
    </lineage>
</organism>
<proteinExistence type="predicted"/>
<feature type="region of interest" description="Disordered" evidence="1">
    <location>
        <begin position="1"/>
        <end position="21"/>
    </location>
</feature>
<name>A0A8H4L4T6_9HYPO</name>
<comment type="caution">
    <text evidence="2">The sequence shown here is derived from an EMBL/GenBank/DDBJ whole genome shotgun (WGS) entry which is preliminary data.</text>
</comment>
<dbReference type="Proteomes" id="UP000554235">
    <property type="component" value="Unassembled WGS sequence"/>
</dbReference>
<sequence length="375" mass="39154">MTPDPPSGSPRPADEPPIVPTAAAQHLARFEFSDAGTKVLMVEWYPDAVDTPAPSGDSAADPADSSSAPSTDDVSATEPAPASASGSKENTVNNACWQVSWPGKSTNLPASEPELDSDPESASSASARRRRVFFLLPADATVPATITITPPGAPSLTLKPLPAIFPPGLAADPGTRGVLHTLWARQRLAAIDREVADELRNNAEGVGVEMALAERQWILDTFIHPPQMPAESASRPAATRSPITGRLGDKLKGLKLATSPADLTPSTQGTSMSRVPNVPRKLTCACTANTFISPISQSRPFHPQGADIAVSSREAMISNAPAGPISLNAALRGDVTAAAVSAPVKFQPRDGEDDLFALPMSPRSPDMKKSPFSAL</sequence>
<evidence type="ECO:0000256" key="1">
    <source>
        <dbReference type="SAM" id="MobiDB-lite"/>
    </source>
</evidence>
<protein>
    <submittedName>
        <fullName evidence="2">Uncharacterized protein</fullName>
    </submittedName>
</protein>
<evidence type="ECO:0000313" key="3">
    <source>
        <dbReference type="Proteomes" id="UP000554235"/>
    </source>
</evidence>
<feature type="region of interest" description="Disordered" evidence="1">
    <location>
        <begin position="348"/>
        <end position="375"/>
    </location>
</feature>
<reference evidence="2 3" key="1">
    <citation type="submission" date="2020-01" db="EMBL/GenBank/DDBJ databases">
        <title>Identification and distribution of gene clusters putatively required for synthesis of sphingolipid metabolism inhibitors in phylogenetically diverse species of the filamentous fungus Fusarium.</title>
        <authorList>
            <person name="Kim H.-S."/>
            <person name="Busman M."/>
            <person name="Brown D.W."/>
            <person name="Divon H."/>
            <person name="Uhlig S."/>
            <person name="Proctor R.H."/>
        </authorList>
    </citation>
    <scope>NUCLEOTIDE SEQUENCE [LARGE SCALE GENOMIC DNA]</scope>
    <source>
        <strain evidence="2 3">NRRL 20459</strain>
    </source>
</reference>
<keyword evidence="3" id="KW-1185">Reference proteome</keyword>
<dbReference type="AlphaFoldDB" id="A0A8H4L4T6"/>
<feature type="compositionally biased region" description="Pro residues" evidence="1">
    <location>
        <begin position="1"/>
        <end position="19"/>
    </location>
</feature>